<dbReference type="PANTHER" id="PTHR11102">
    <property type="entry name" value="SEL-1-LIKE PROTEIN"/>
    <property type="match status" value="1"/>
</dbReference>
<dbReference type="InterPro" id="IPR006597">
    <property type="entry name" value="Sel1-like"/>
</dbReference>
<evidence type="ECO:0000313" key="3">
    <source>
        <dbReference type="Proteomes" id="UP001211866"/>
    </source>
</evidence>
<dbReference type="Gene3D" id="1.25.40.10">
    <property type="entry name" value="Tetratricopeptide repeat domain"/>
    <property type="match status" value="1"/>
</dbReference>
<dbReference type="Proteomes" id="UP001211866">
    <property type="component" value="Plasmid pNY11312-NR"/>
</dbReference>
<dbReference type="SMART" id="SM00671">
    <property type="entry name" value="SEL1"/>
    <property type="match status" value="5"/>
</dbReference>
<keyword evidence="1" id="KW-0732">Signal</keyword>
<reference evidence="2 3" key="1">
    <citation type="submission" date="2022-05" db="EMBL/GenBank/DDBJ databases">
        <title>Complete sequence of strain NY11312.</title>
        <authorList>
            <person name="Zhou D."/>
        </authorList>
    </citation>
    <scope>NUCLEOTIDE SEQUENCE [LARGE SCALE GENOMIC DNA]</scope>
    <source>
        <strain evidence="2 3">NY11312</strain>
        <plasmid evidence="2 3">pNY11312-NR</plasmid>
    </source>
</reference>
<dbReference type="InterPro" id="IPR050767">
    <property type="entry name" value="Sel1_AlgK"/>
</dbReference>
<dbReference type="Pfam" id="PF08238">
    <property type="entry name" value="Sel1"/>
    <property type="match status" value="4"/>
</dbReference>
<geneLocation type="plasmid" evidence="2 3">
    <name>pNY11312-NR</name>
</geneLocation>
<dbReference type="PANTHER" id="PTHR11102:SF160">
    <property type="entry name" value="ERAD-ASSOCIATED E3 UBIQUITIN-PROTEIN LIGASE COMPONENT HRD3"/>
    <property type="match status" value="1"/>
</dbReference>
<dbReference type="EMBL" id="CP096917">
    <property type="protein sequence ID" value="WBM40419.1"/>
    <property type="molecule type" value="Genomic_DNA"/>
</dbReference>
<evidence type="ECO:0000313" key="2">
    <source>
        <dbReference type="EMBL" id="WBM40419.1"/>
    </source>
</evidence>
<name>A0ABY7NDY9_ALCFA</name>
<protein>
    <submittedName>
        <fullName evidence="2">Sel1 repeat family protein</fullName>
    </submittedName>
</protein>
<sequence>MEKRFRLTLLAGAMLALSMGAYGQKMTDQVIQQQRAEAMKTPFQVRQEKNEADYKKARSFLDAGNYTAAIPYLQAAAERDHLDSILELGMIYEDGKGVPVNMAKAQEYYVRVAERHPDITLKIKAAQLFCGGEGLYANDGVIRDPERGLAILAKEYSREWKVEMDWWKYVCYTRTASPDPKKAGQMLNEAASYLTGGDRDNTINDKAVKKVKDEIFNRVYAFRLYDRDGALKKYGAAAEAGDSTAQRALYEAYSDGRGAPQSRQLAFEWIMKAASTGDGFAETVVGEAYLNGYTPVDRDYQAAIQWLTKGAEHGQWLAAWMLSDLYKKGLGGKPDSSRAQFWANRCNELGGKCGGQRQTVAPGAQGSAIKRAFQQ</sequence>
<dbReference type="SUPFAM" id="SSF81901">
    <property type="entry name" value="HCP-like"/>
    <property type="match status" value="2"/>
</dbReference>
<organism evidence="2 3">
    <name type="scientific">Alcaligenes faecalis</name>
    <dbReference type="NCBI Taxonomy" id="511"/>
    <lineage>
        <taxon>Bacteria</taxon>
        <taxon>Pseudomonadati</taxon>
        <taxon>Pseudomonadota</taxon>
        <taxon>Betaproteobacteria</taxon>
        <taxon>Burkholderiales</taxon>
        <taxon>Alcaligenaceae</taxon>
        <taxon>Alcaligenes</taxon>
    </lineage>
</organism>
<dbReference type="RefSeq" id="WP_270120442.1">
    <property type="nucleotide sequence ID" value="NZ_CP096917.1"/>
</dbReference>
<gene>
    <name evidence="2" type="ORF">M2J83_21180</name>
</gene>
<feature type="chain" id="PRO_5045307685" evidence="1">
    <location>
        <begin position="24"/>
        <end position="375"/>
    </location>
</feature>
<evidence type="ECO:0000256" key="1">
    <source>
        <dbReference type="SAM" id="SignalP"/>
    </source>
</evidence>
<accession>A0ABY7NDY9</accession>
<dbReference type="InterPro" id="IPR011990">
    <property type="entry name" value="TPR-like_helical_dom_sf"/>
</dbReference>
<feature type="signal peptide" evidence="1">
    <location>
        <begin position="1"/>
        <end position="23"/>
    </location>
</feature>
<keyword evidence="3" id="KW-1185">Reference proteome</keyword>
<proteinExistence type="predicted"/>
<keyword evidence="2" id="KW-0614">Plasmid</keyword>